<name>A0AA38YPG2_VITRO</name>
<organism evidence="4 5">
    <name type="scientific">Vitis rotundifolia</name>
    <name type="common">Muscadine grape</name>
    <dbReference type="NCBI Taxonomy" id="103349"/>
    <lineage>
        <taxon>Eukaryota</taxon>
        <taxon>Viridiplantae</taxon>
        <taxon>Streptophyta</taxon>
        <taxon>Embryophyta</taxon>
        <taxon>Tracheophyta</taxon>
        <taxon>Spermatophyta</taxon>
        <taxon>Magnoliopsida</taxon>
        <taxon>eudicotyledons</taxon>
        <taxon>Gunneridae</taxon>
        <taxon>Pentapetalae</taxon>
        <taxon>rosids</taxon>
        <taxon>Vitales</taxon>
        <taxon>Vitaceae</taxon>
        <taxon>Viteae</taxon>
        <taxon>Vitis</taxon>
    </lineage>
</organism>
<feature type="region of interest" description="Disordered" evidence="2">
    <location>
        <begin position="1137"/>
        <end position="1176"/>
    </location>
</feature>
<dbReference type="InterPro" id="IPR000504">
    <property type="entry name" value="RRM_dom"/>
</dbReference>
<dbReference type="InterPro" id="IPR035979">
    <property type="entry name" value="RBD_domain_sf"/>
</dbReference>
<accession>A0AA38YPG2</accession>
<feature type="region of interest" description="Disordered" evidence="2">
    <location>
        <begin position="1"/>
        <end position="49"/>
    </location>
</feature>
<protein>
    <recommendedName>
        <fullName evidence="3">RRM domain-containing protein</fullName>
    </recommendedName>
</protein>
<dbReference type="Pfam" id="PF07744">
    <property type="entry name" value="SPOC"/>
    <property type="match status" value="1"/>
</dbReference>
<feature type="region of interest" description="Disordered" evidence="2">
    <location>
        <begin position="289"/>
        <end position="314"/>
    </location>
</feature>
<proteinExistence type="predicted"/>
<reference evidence="4 5" key="1">
    <citation type="journal article" date="2023" name="BMC Biotechnol.">
        <title>Vitis rotundifolia cv Carlos genome sequencing.</title>
        <authorList>
            <person name="Huff M."/>
            <person name="Hulse-Kemp A."/>
            <person name="Scheffler B."/>
            <person name="Youngblood R."/>
            <person name="Simpson S."/>
            <person name="Babiker E."/>
            <person name="Staton M."/>
        </authorList>
    </citation>
    <scope>NUCLEOTIDE SEQUENCE [LARGE SCALE GENOMIC DNA]</scope>
    <source>
        <tissue evidence="4">Leaf</tissue>
    </source>
</reference>
<keyword evidence="5" id="KW-1185">Reference proteome</keyword>
<feature type="compositionally biased region" description="Basic and acidic residues" evidence="2">
    <location>
        <begin position="473"/>
        <end position="494"/>
    </location>
</feature>
<evidence type="ECO:0000313" key="5">
    <source>
        <dbReference type="Proteomes" id="UP001168098"/>
    </source>
</evidence>
<evidence type="ECO:0000313" key="4">
    <source>
        <dbReference type="EMBL" id="KAJ9674236.1"/>
    </source>
</evidence>
<dbReference type="PANTHER" id="PTHR21494:SF2">
    <property type="entry name" value="NUCLEIC ACID BINDING PROTEIN"/>
    <property type="match status" value="1"/>
</dbReference>
<dbReference type="GO" id="GO:0043130">
    <property type="term" value="F:ubiquitin binding"/>
    <property type="evidence" value="ECO:0007669"/>
    <property type="project" value="TreeGrafter"/>
</dbReference>
<feature type="region of interest" description="Disordered" evidence="2">
    <location>
        <begin position="452"/>
        <end position="507"/>
    </location>
</feature>
<keyword evidence="1" id="KW-0694">RNA-binding</keyword>
<dbReference type="Proteomes" id="UP001168098">
    <property type="component" value="Unassembled WGS sequence"/>
</dbReference>
<dbReference type="SMART" id="SM00360">
    <property type="entry name" value="RRM"/>
    <property type="match status" value="1"/>
</dbReference>
<dbReference type="InterPro" id="IPR012921">
    <property type="entry name" value="SPOC_C"/>
</dbReference>
<dbReference type="CDD" id="cd00590">
    <property type="entry name" value="RRM_SF"/>
    <property type="match status" value="1"/>
</dbReference>
<comment type="caution">
    <text evidence="4">The sequence shown here is derived from an EMBL/GenBank/DDBJ whole genome shotgun (WGS) entry which is preliminary data.</text>
</comment>
<evidence type="ECO:0000256" key="1">
    <source>
        <dbReference type="PROSITE-ProRule" id="PRU00176"/>
    </source>
</evidence>
<dbReference type="Gene3D" id="3.30.70.330">
    <property type="match status" value="1"/>
</dbReference>
<evidence type="ECO:0000259" key="3">
    <source>
        <dbReference type="PROSITE" id="PS50102"/>
    </source>
</evidence>
<dbReference type="Pfam" id="PF00076">
    <property type="entry name" value="RRM_1"/>
    <property type="match status" value="1"/>
</dbReference>
<feature type="compositionally biased region" description="Pro residues" evidence="2">
    <location>
        <begin position="18"/>
        <end position="29"/>
    </location>
</feature>
<dbReference type="InterPro" id="IPR012677">
    <property type="entry name" value="Nucleotide-bd_a/b_plait_sf"/>
</dbReference>
<evidence type="ECO:0000256" key="2">
    <source>
        <dbReference type="SAM" id="MobiDB-lite"/>
    </source>
</evidence>
<sequence length="1331" mass="146296">MSAEQPLKKRKLHDHVSEPPPEPPPPPQTTPQQRSATPPLSQEEIMRRRRNREEIRNVYECYKRIKSCIAHEDARLMPELEQAYLSLITASRGCTSAQRIVADFVPRYASYCPTALEAAAKVVINMHKWSLATINRGEDSNGVAFETAKACIFGLGDICSAAASEAPTSSVIRGICSAVFLNVLTFFLSSFEGKDIFQIVDKETLKIHDSPELFPRLKQKFSDEDGSPLLKLPKFSALSFLKIFFSCSKKLLAACFELFNSTTTEGINKEGYFFLSQVTSRLDADNATHTSNTTIDGPKSCPGSVETSTEGNKVSDEGFVSDGNHVLGKASPISNSCLLRLVLDKDPSLRSWMFLKYKKLCKSASSQVVSEFTSALERIFESFTELSQVEDSQVDSDEDTSDPSKYINRQYLVPRISNKCEGSSEISGKDCTSRAHDVTGDDGLKDKFSGLYLKPRSSVGPMEGDMRSSTSSNHDKGGSRSMDFETGEHGDLSRGRSSMPRDLLNNHLHSPVTRKSFDFRTDQFEGRSHLVQAEKNQVSNMEFSLPTLRSSSGVVTNAVASPKHQMTISYSATSSQTIWYFDGDPAAMDVFSASKQLWLGSISPDASEALVRFQVERFGPIEHFFFFPVKGFALVEYRNIMDAIRAREYMQGHSPWHIKFLDIGLGTRGAINGVAVGSSYHVYVGNVSSQWAKDEILHESMKVIYKGPHMVTDLTGGEALLMEFETPEEAASVMAHLRQYRRENGNRLMPLNSVTNVARTHLDGARSMSGPIPVDLRGSSAGNMSNNIVGSPYAQTVPESPAESSRTRMSHLSSLISTLRTKYNITQSSSYFDNHISGDYHAAPMREEDRAPTSTVWINLPNISSPFLTDDELMTMCNLAIGNVGSVVRLTRANMQMGCCWFVECSNVDAAVTVLKNLRGCPGMFFQIEFSQPGKPHAFTKKSESSTLELVSPRVKLENHGTALQSGHGFQSNWAVSGSTEMPEVGVRKTDGYDNSMVAGLPSGAGHAGSGAAEQMWMYKKPEIELHSGQGNIPCMPIATQGPNIAPPQGPQQIQAPPFMRPVYLPPSSSWDTRCLNHHLPLNPTAPGVMPYNLHGNAVAAPFLPASVTPLAQMQGNSMQHFDQMFSLPVVPPPLSSLPPPLPGMPPPLPPSPPPLPQSLPPLVPPPPSSPPPPTPIVLSNLQYQWQGTLSKSGVNYCTINAHRVDSDICKYLSNMSEPTEWPAKLDMTKRTDFRHVKSTFTGTPHHIKEVCQLRPFSASDHKGFQDFIAYLKQRDCAGVIKIPAVKSMWARLLFILPYSTDACSMLSIAPNPSDCLIAVVLPKETSFEST</sequence>
<feature type="compositionally biased region" description="Low complexity" evidence="2">
    <location>
        <begin position="30"/>
        <end position="39"/>
    </location>
</feature>
<dbReference type="EMBL" id="JARBHA010000018">
    <property type="protein sequence ID" value="KAJ9674236.1"/>
    <property type="molecule type" value="Genomic_DNA"/>
</dbReference>
<gene>
    <name evidence="4" type="ORF">PVL29_023657</name>
</gene>
<dbReference type="GO" id="GO:0003723">
    <property type="term" value="F:RNA binding"/>
    <property type="evidence" value="ECO:0007669"/>
    <property type="project" value="UniProtKB-UniRule"/>
</dbReference>
<dbReference type="PROSITE" id="PS50102">
    <property type="entry name" value="RRM"/>
    <property type="match status" value="1"/>
</dbReference>
<dbReference type="PANTHER" id="PTHR21494">
    <property type="entry name" value="ACTIVATING SIGNAL COINTEGRATOR 1 COMPLEX SUBUNIT 2 ASC-1 COMPLEX SUBUNIT P100"/>
    <property type="match status" value="1"/>
</dbReference>
<dbReference type="CDD" id="cd21546">
    <property type="entry name" value="SPOC_FPA-like"/>
    <property type="match status" value="1"/>
</dbReference>
<dbReference type="SUPFAM" id="SSF54928">
    <property type="entry name" value="RNA-binding domain, RBD"/>
    <property type="match status" value="1"/>
</dbReference>
<feature type="domain" description="RRM" evidence="3">
    <location>
        <begin position="595"/>
        <end position="689"/>
    </location>
</feature>
<dbReference type="InterPro" id="IPR052586">
    <property type="entry name" value="ASCC2"/>
</dbReference>